<feature type="domain" description="NAD-dependent epimerase/dehydratase" evidence="2">
    <location>
        <begin position="7"/>
        <end position="235"/>
    </location>
</feature>
<dbReference type="KEGG" id="tbw:NCTC13354_00252"/>
<dbReference type="AlphaFoldDB" id="A0A3S4Z479"/>
<gene>
    <name evidence="4" type="ORF">NCTC13354_00252</name>
</gene>
<name>A0A3S4Z479_9ACTO</name>
<dbReference type="EMBL" id="LR134476">
    <property type="protein sequence ID" value="VEI12566.1"/>
    <property type="molecule type" value="Genomic_DNA"/>
</dbReference>
<dbReference type="OrthoDB" id="9801773at2"/>
<protein>
    <submittedName>
        <fullName evidence="4">Epimerase family protein SA0724</fullName>
    </submittedName>
</protein>
<reference evidence="4 5" key="1">
    <citation type="submission" date="2018-12" db="EMBL/GenBank/DDBJ databases">
        <authorList>
            <consortium name="Pathogen Informatics"/>
        </authorList>
    </citation>
    <scope>NUCLEOTIDE SEQUENCE [LARGE SCALE GENOMIC DNA]</scope>
    <source>
        <strain evidence="4 5">NCTC13354</strain>
    </source>
</reference>
<dbReference type="RefSeq" id="WP_126415763.1">
    <property type="nucleotide sequence ID" value="NZ_LR134476.1"/>
</dbReference>
<comment type="similarity">
    <text evidence="1">Belongs to the NAD(P)-dependent epimerase/dehydratase family. SDR39U1 subfamily.</text>
</comment>
<dbReference type="InterPro" id="IPR013549">
    <property type="entry name" value="DUF1731"/>
</dbReference>
<evidence type="ECO:0000313" key="4">
    <source>
        <dbReference type="EMBL" id="VEI12566.1"/>
    </source>
</evidence>
<evidence type="ECO:0000259" key="3">
    <source>
        <dbReference type="Pfam" id="PF08338"/>
    </source>
</evidence>
<evidence type="ECO:0000259" key="2">
    <source>
        <dbReference type="Pfam" id="PF01370"/>
    </source>
</evidence>
<evidence type="ECO:0000313" key="5">
    <source>
        <dbReference type="Proteomes" id="UP000269542"/>
    </source>
</evidence>
<dbReference type="Pfam" id="PF01370">
    <property type="entry name" value="Epimerase"/>
    <property type="match status" value="1"/>
</dbReference>
<dbReference type="PANTHER" id="PTHR11092:SF0">
    <property type="entry name" value="EPIMERASE FAMILY PROTEIN SDR39U1"/>
    <property type="match status" value="1"/>
</dbReference>
<evidence type="ECO:0000256" key="1">
    <source>
        <dbReference type="ARBA" id="ARBA00009353"/>
    </source>
</evidence>
<organism evidence="4 5">
    <name type="scientific">Trueperella bialowiezensis</name>
    <dbReference type="NCBI Taxonomy" id="312285"/>
    <lineage>
        <taxon>Bacteria</taxon>
        <taxon>Bacillati</taxon>
        <taxon>Actinomycetota</taxon>
        <taxon>Actinomycetes</taxon>
        <taxon>Actinomycetales</taxon>
        <taxon>Actinomycetaceae</taxon>
        <taxon>Trueperella</taxon>
    </lineage>
</organism>
<proteinExistence type="inferred from homology"/>
<dbReference type="Gene3D" id="3.40.50.720">
    <property type="entry name" value="NAD(P)-binding Rossmann-like Domain"/>
    <property type="match status" value="1"/>
</dbReference>
<dbReference type="InterPro" id="IPR001509">
    <property type="entry name" value="Epimerase_deHydtase"/>
</dbReference>
<dbReference type="Pfam" id="PF08338">
    <property type="entry name" value="DUF1731"/>
    <property type="match status" value="1"/>
</dbReference>
<dbReference type="PANTHER" id="PTHR11092">
    <property type="entry name" value="SUGAR NUCLEOTIDE EPIMERASE RELATED"/>
    <property type="match status" value="1"/>
</dbReference>
<sequence>MTTPVLVLAGASGFIGTRLVEAAKAAGYEVRRLVRSAPERAGDYQWDPASGTIDTSVFDCAYGVICLNGAGLFSRPWTASYKRVLWDSRIDSVCTIADSLAARAQREGADALPQVFIAGSAVGFYGSGRPDTDGTVTRSAYAILTESSPNGTGFLAELCMAWESEANRVADLGIRTVNARTGLVMGQSGGMLAILQHPYRIGLGARLGDGENWMPTIARDDYVRALLCILREPDLSGPVNMTSPDPVPNKVWHRALADHFRRPGFLAVPELPMRITLGDFANEAVLASQRVMPQKLLDHGFRFIAPTVPEIFSHEIPVPK</sequence>
<dbReference type="InterPro" id="IPR010099">
    <property type="entry name" value="SDR39U1"/>
</dbReference>
<feature type="domain" description="DUF1731" evidence="3">
    <location>
        <begin position="268"/>
        <end position="313"/>
    </location>
</feature>
<accession>A0A3S4Z479</accession>
<dbReference type="Proteomes" id="UP000269542">
    <property type="component" value="Chromosome"/>
</dbReference>
<keyword evidence="5" id="KW-1185">Reference proteome</keyword>
<dbReference type="InterPro" id="IPR036291">
    <property type="entry name" value="NAD(P)-bd_dom_sf"/>
</dbReference>
<dbReference type="SUPFAM" id="SSF51735">
    <property type="entry name" value="NAD(P)-binding Rossmann-fold domains"/>
    <property type="match status" value="1"/>
</dbReference>
<dbReference type="NCBIfam" id="TIGR01777">
    <property type="entry name" value="yfcH"/>
    <property type="match status" value="1"/>
</dbReference>